<evidence type="ECO:0000313" key="12">
    <source>
        <dbReference type="Proteomes" id="UP001497623"/>
    </source>
</evidence>
<dbReference type="PANTHER" id="PTHR24235:SF29">
    <property type="entry name" value="GH23382P"/>
    <property type="match status" value="1"/>
</dbReference>
<comment type="subcellular location">
    <subcellularLocation>
        <location evidence="1">Membrane</location>
        <topology evidence="1">Multi-pass membrane protein</topology>
    </subcellularLocation>
</comment>
<dbReference type="PRINTS" id="PR00237">
    <property type="entry name" value="GPCRRHODOPSN"/>
</dbReference>
<dbReference type="PROSITE" id="PS50262">
    <property type="entry name" value="G_PROTEIN_RECEP_F1_2"/>
    <property type="match status" value="1"/>
</dbReference>
<feature type="transmembrane region" description="Helical" evidence="9">
    <location>
        <begin position="94"/>
        <end position="115"/>
    </location>
</feature>
<evidence type="ECO:0000259" key="10">
    <source>
        <dbReference type="PROSITE" id="PS50262"/>
    </source>
</evidence>
<dbReference type="InterPro" id="IPR017452">
    <property type="entry name" value="GPCR_Rhodpsn_7TM"/>
</dbReference>
<dbReference type="GO" id="GO:0016020">
    <property type="term" value="C:membrane"/>
    <property type="evidence" value="ECO:0007669"/>
    <property type="project" value="UniProtKB-SubCell"/>
</dbReference>
<evidence type="ECO:0000256" key="5">
    <source>
        <dbReference type="ARBA" id="ARBA00023040"/>
    </source>
</evidence>
<dbReference type="InterPro" id="IPR000276">
    <property type="entry name" value="GPCR_Rhodpsn"/>
</dbReference>
<evidence type="ECO:0000256" key="7">
    <source>
        <dbReference type="ARBA" id="ARBA00023170"/>
    </source>
</evidence>
<keyword evidence="12" id="KW-1185">Reference proteome</keyword>
<dbReference type="Proteomes" id="UP001497623">
    <property type="component" value="Unassembled WGS sequence"/>
</dbReference>
<dbReference type="EMBL" id="CAXKWB010022728">
    <property type="protein sequence ID" value="CAL4124572.1"/>
    <property type="molecule type" value="Genomic_DNA"/>
</dbReference>
<accession>A0AAV2RFI4</accession>
<keyword evidence="7" id="KW-0675">Receptor</keyword>
<evidence type="ECO:0000256" key="1">
    <source>
        <dbReference type="ARBA" id="ARBA00004141"/>
    </source>
</evidence>
<feature type="non-terminal residue" evidence="11">
    <location>
        <position position="120"/>
    </location>
</feature>
<evidence type="ECO:0000256" key="2">
    <source>
        <dbReference type="ARBA" id="ARBA00010663"/>
    </source>
</evidence>
<comment type="caution">
    <text evidence="11">The sequence shown here is derived from an EMBL/GenBank/DDBJ whole genome shotgun (WGS) entry which is preliminary data.</text>
</comment>
<keyword evidence="4 9" id="KW-1133">Transmembrane helix</keyword>
<sequence>MSSPTNITSENMAYCFFEETSSGTGNDTTENGTDSGSAIVCLEETNSILRHSLPVTVLYCIAYVTVFMMGVVGNSFVVAVVVRTHQMRTVTNVFIANLAVADLLVNVLCLPFTLIGHTLI</sequence>
<protein>
    <recommendedName>
        <fullName evidence="10">G-protein coupled receptors family 1 profile domain-containing protein</fullName>
    </recommendedName>
</protein>
<dbReference type="SUPFAM" id="SSF81321">
    <property type="entry name" value="Family A G protein-coupled receptor-like"/>
    <property type="match status" value="1"/>
</dbReference>
<name>A0AAV2RFI4_MEGNR</name>
<dbReference type="GO" id="GO:0004930">
    <property type="term" value="F:G protein-coupled receptor activity"/>
    <property type="evidence" value="ECO:0007669"/>
    <property type="project" value="UniProtKB-KW"/>
</dbReference>
<proteinExistence type="inferred from homology"/>
<dbReference type="Pfam" id="PF00001">
    <property type="entry name" value="7tm_1"/>
    <property type="match status" value="1"/>
</dbReference>
<dbReference type="PANTHER" id="PTHR24235">
    <property type="entry name" value="NEUROPEPTIDE Y RECEPTOR"/>
    <property type="match status" value="1"/>
</dbReference>
<evidence type="ECO:0000256" key="3">
    <source>
        <dbReference type="ARBA" id="ARBA00022692"/>
    </source>
</evidence>
<keyword evidence="6 9" id="KW-0472">Membrane</keyword>
<dbReference type="AlphaFoldDB" id="A0AAV2RFI4"/>
<keyword evidence="8" id="KW-0807">Transducer</keyword>
<evidence type="ECO:0000256" key="6">
    <source>
        <dbReference type="ARBA" id="ARBA00023136"/>
    </source>
</evidence>
<evidence type="ECO:0000256" key="8">
    <source>
        <dbReference type="ARBA" id="ARBA00023224"/>
    </source>
</evidence>
<feature type="domain" description="G-protein coupled receptors family 1 profile" evidence="10">
    <location>
        <begin position="73"/>
        <end position="120"/>
    </location>
</feature>
<dbReference type="Gene3D" id="1.20.1070.10">
    <property type="entry name" value="Rhodopsin 7-helix transmembrane proteins"/>
    <property type="match status" value="1"/>
</dbReference>
<feature type="transmembrane region" description="Helical" evidence="9">
    <location>
        <begin position="56"/>
        <end position="82"/>
    </location>
</feature>
<evidence type="ECO:0000256" key="9">
    <source>
        <dbReference type="SAM" id="Phobius"/>
    </source>
</evidence>
<evidence type="ECO:0000256" key="4">
    <source>
        <dbReference type="ARBA" id="ARBA00022989"/>
    </source>
</evidence>
<gene>
    <name evidence="11" type="ORF">MNOR_LOCUS24609</name>
</gene>
<keyword evidence="5" id="KW-0297">G-protein coupled receptor</keyword>
<reference evidence="11 12" key="1">
    <citation type="submission" date="2024-05" db="EMBL/GenBank/DDBJ databases">
        <authorList>
            <person name="Wallberg A."/>
        </authorList>
    </citation>
    <scope>NUCLEOTIDE SEQUENCE [LARGE SCALE GENOMIC DNA]</scope>
</reference>
<organism evidence="11 12">
    <name type="scientific">Meganyctiphanes norvegica</name>
    <name type="common">Northern krill</name>
    <name type="synonym">Thysanopoda norvegica</name>
    <dbReference type="NCBI Taxonomy" id="48144"/>
    <lineage>
        <taxon>Eukaryota</taxon>
        <taxon>Metazoa</taxon>
        <taxon>Ecdysozoa</taxon>
        <taxon>Arthropoda</taxon>
        <taxon>Crustacea</taxon>
        <taxon>Multicrustacea</taxon>
        <taxon>Malacostraca</taxon>
        <taxon>Eumalacostraca</taxon>
        <taxon>Eucarida</taxon>
        <taxon>Euphausiacea</taxon>
        <taxon>Euphausiidae</taxon>
        <taxon>Meganyctiphanes</taxon>
    </lineage>
</organism>
<keyword evidence="3 9" id="KW-0812">Transmembrane</keyword>
<evidence type="ECO:0000313" key="11">
    <source>
        <dbReference type="EMBL" id="CAL4124572.1"/>
    </source>
</evidence>
<comment type="similarity">
    <text evidence="2">Belongs to the G-protein coupled receptor 1 family.</text>
</comment>